<dbReference type="Pfam" id="PF01501">
    <property type="entry name" value="Glyco_transf_8"/>
    <property type="match status" value="1"/>
</dbReference>
<dbReference type="KEGG" id="ibu:IB211_02082c"/>
<proteinExistence type="predicted"/>
<dbReference type="Proteomes" id="UP000064844">
    <property type="component" value="Chromosome"/>
</dbReference>
<dbReference type="GO" id="GO:0046872">
    <property type="term" value="F:metal ion binding"/>
    <property type="evidence" value="ECO:0007669"/>
    <property type="project" value="UniProtKB-KW"/>
</dbReference>
<sequence length="636" mass="74441">MPDVKIFVSHRVDLDSVAVENSVYIPVRCGAELDTNENPTMIGDNTGENISDKREYLGEFTVQYWAWKNVQADYYGLCHYRRYLSFSEEQFETDEKSQVVETYLSSESIHKYRLDDPEYIKSVVENYDVLVGEYADISSMYTPRGFQKTVYQHFSAYDNFLVKKEDIDLVLDTIDALYPDLGESAREYFSGKRFRGYNCFILKRELFFQLCEIEVNVLRAISQTDKVDFTYRSSLEKRTYGFFCEWMYGMFIYHLEKQKRCRIKQLQLVFFEKTENPSYIKPQKDAVAVVYLTNRYFLPMTQTSIQSLIQSKKPDTAYDIVVAHEELTKDETETVAAYFSQYENVTVRFISFRPMTPTASNGLRWERADNVTYVAALLPWILKDFSRVIFLHSDLLVYTDFSALARMDLNGCCLAAPKDYLRICEAYKEPEIMDIREKRLLLEDHNCYFSTSVMLMDLESIRQRFSADLVLRYSMGNYYLRDAMNRLFGDSVELLPADWNVCAYSSTLLVELSNFMPDVLAKELKDASKNPYVFHYTMHPKPWLNPYDKDAYRFWQMARKVPMYERLIADLCSFCSSPGHTGIVSIPPGGESLPRQISNILLPKGSLRRELAKKLCPKDSALWNFFKRIYYSVVKR</sequence>
<dbReference type="InterPro" id="IPR050748">
    <property type="entry name" value="Glycosyltrans_8_dom-fam"/>
</dbReference>
<evidence type="ECO:0000259" key="4">
    <source>
        <dbReference type="Pfam" id="PF14393"/>
    </source>
</evidence>
<name>A0A0S2W560_9FIRM</name>
<dbReference type="InterPro" id="IPR025536">
    <property type="entry name" value="DUF4422"/>
</dbReference>
<protein>
    <submittedName>
        <fullName evidence="5">Glycosyltransferase</fullName>
    </submittedName>
</protein>
<evidence type="ECO:0000256" key="3">
    <source>
        <dbReference type="ARBA" id="ARBA00022723"/>
    </source>
</evidence>
<evidence type="ECO:0000313" key="5">
    <source>
        <dbReference type="EMBL" id="ALP94473.1"/>
    </source>
</evidence>
<dbReference type="STRING" id="1297617.IB211_02082c"/>
<dbReference type="PANTHER" id="PTHR13778:SF47">
    <property type="entry name" value="LIPOPOLYSACCHARIDE 1,3-GALACTOSYLTRANSFERASE"/>
    <property type="match status" value="1"/>
</dbReference>
<gene>
    <name evidence="5" type="ORF">IB211_02082c</name>
</gene>
<accession>A0A0S2W560</accession>
<keyword evidence="6" id="KW-1185">Reference proteome</keyword>
<reference evidence="5 6" key="1">
    <citation type="journal article" date="2015" name="Nat. Commun.">
        <title>Production of butyrate from lysine and the Amadori product fructoselysine by a human gut commensal.</title>
        <authorList>
            <person name="Bui T.P."/>
            <person name="Ritari J."/>
            <person name="Boeren S."/>
            <person name="de Waard P."/>
            <person name="Plugge C.M."/>
            <person name="de Vos W.M."/>
        </authorList>
    </citation>
    <scope>NUCLEOTIDE SEQUENCE [LARGE SCALE GENOMIC DNA]</scope>
    <source>
        <strain evidence="5 6">AF211</strain>
    </source>
</reference>
<evidence type="ECO:0000256" key="2">
    <source>
        <dbReference type="ARBA" id="ARBA00022679"/>
    </source>
</evidence>
<dbReference type="RefSeq" id="WP_058117975.1">
    <property type="nucleotide sequence ID" value="NZ_CP011307.1"/>
</dbReference>
<dbReference type="GO" id="GO:0016757">
    <property type="term" value="F:glycosyltransferase activity"/>
    <property type="evidence" value="ECO:0007669"/>
    <property type="project" value="UniProtKB-KW"/>
</dbReference>
<dbReference type="EMBL" id="CP011307">
    <property type="protein sequence ID" value="ALP94473.1"/>
    <property type="molecule type" value="Genomic_DNA"/>
</dbReference>
<keyword evidence="3" id="KW-0479">Metal-binding</keyword>
<evidence type="ECO:0000256" key="1">
    <source>
        <dbReference type="ARBA" id="ARBA00022676"/>
    </source>
</evidence>
<feature type="domain" description="DUF4422" evidence="4">
    <location>
        <begin position="18"/>
        <end position="254"/>
    </location>
</feature>
<dbReference type="Gene3D" id="3.90.550.10">
    <property type="entry name" value="Spore Coat Polysaccharide Biosynthesis Protein SpsA, Chain A"/>
    <property type="match status" value="1"/>
</dbReference>
<keyword evidence="1" id="KW-0328">Glycosyltransferase</keyword>
<dbReference type="Pfam" id="PF14393">
    <property type="entry name" value="DUF4422"/>
    <property type="match status" value="1"/>
</dbReference>
<dbReference type="AlphaFoldDB" id="A0A0S2W560"/>
<dbReference type="InterPro" id="IPR029044">
    <property type="entry name" value="Nucleotide-diphossugar_trans"/>
</dbReference>
<dbReference type="PANTHER" id="PTHR13778">
    <property type="entry name" value="GLYCOSYLTRANSFERASE 8 DOMAIN-CONTAINING PROTEIN"/>
    <property type="match status" value="1"/>
</dbReference>
<reference evidence="6" key="2">
    <citation type="submission" date="2015-04" db="EMBL/GenBank/DDBJ databases">
        <title>A butyrogenic pathway from the amino acid lysine in a human gut commensal.</title>
        <authorList>
            <person name="de Vos W.M."/>
            <person name="Bui N.T.P."/>
            <person name="Plugge C.M."/>
            <person name="Ritari J."/>
        </authorList>
    </citation>
    <scope>NUCLEOTIDE SEQUENCE [LARGE SCALE GENOMIC DNA]</scope>
    <source>
        <strain evidence="6">AF211</strain>
    </source>
</reference>
<organism evidence="5 6">
    <name type="scientific">Intestinimonas butyriciproducens</name>
    <dbReference type="NCBI Taxonomy" id="1297617"/>
    <lineage>
        <taxon>Bacteria</taxon>
        <taxon>Bacillati</taxon>
        <taxon>Bacillota</taxon>
        <taxon>Clostridia</taxon>
        <taxon>Eubacteriales</taxon>
        <taxon>Intestinimonas</taxon>
    </lineage>
</organism>
<evidence type="ECO:0000313" key="6">
    <source>
        <dbReference type="Proteomes" id="UP000064844"/>
    </source>
</evidence>
<dbReference type="PATRIC" id="fig|1297617.4.peg.2146"/>
<keyword evidence="2 5" id="KW-0808">Transferase</keyword>
<dbReference type="SUPFAM" id="SSF53448">
    <property type="entry name" value="Nucleotide-diphospho-sugar transferases"/>
    <property type="match status" value="1"/>
</dbReference>
<dbReference type="InterPro" id="IPR002495">
    <property type="entry name" value="Glyco_trans_8"/>
</dbReference>